<evidence type="ECO:0000313" key="2">
    <source>
        <dbReference type="RefSeq" id="XP_010481771.1"/>
    </source>
</evidence>
<dbReference type="Gene3D" id="3.40.50.150">
    <property type="entry name" value="Vaccinia Virus protein VP39"/>
    <property type="match status" value="1"/>
</dbReference>
<dbReference type="RefSeq" id="XP_010481771.1">
    <property type="nucleotide sequence ID" value="XM_010483469.2"/>
</dbReference>
<dbReference type="Proteomes" id="UP000694864">
    <property type="component" value="Chromosome 18"/>
</dbReference>
<dbReference type="PANTHER" id="PTHR14614">
    <property type="entry name" value="HEPATOCELLULAR CARCINOMA-ASSOCIATED ANTIGEN"/>
    <property type="match status" value="1"/>
</dbReference>
<reference evidence="1" key="1">
    <citation type="journal article" date="2014" name="Nat. Commun.">
        <title>The emerging biofuel crop Camelina sativa retains a highly undifferentiated hexaploid genome structure.</title>
        <authorList>
            <person name="Kagale S."/>
            <person name="Koh C."/>
            <person name="Nixon J."/>
            <person name="Bollina V."/>
            <person name="Clarke W.E."/>
            <person name="Tuteja R."/>
            <person name="Spillane C."/>
            <person name="Robinson S.J."/>
            <person name="Links M.G."/>
            <person name="Clarke C."/>
            <person name="Higgins E.E."/>
            <person name="Huebert T."/>
            <person name="Sharpe A.G."/>
            <person name="Parkin I.A."/>
        </authorList>
    </citation>
    <scope>NUCLEOTIDE SEQUENCE [LARGE SCALE GENOMIC DNA]</scope>
    <source>
        <strain evidence="1">cv. DH55</strain>
    </source>
</reference>
<dbReference type="CDD" id="cd02440">
    <property type="entry name" value="AdoMet_MTases"/>
    <property type="match status" value="1"/>
</dbReference>
<dbReference type="InterPro" id="IPR019410">
    <property type="entry name" value="Methyltransf_16"/>
</dbReference>
<dbReference type="Pfam" id="PF10294">
    <property type="entry name" value="Methyltransf_16"/>
    <property type="match status" value="1"/>
</dbReference>
<dbReference type="InterPro" id="IPR029063">
    <property type="entry name" value="SAM-dependent_MTases_sf"/>
</dbReference>
<keyword evidence="1" id="KW-1185">Reference proteome</keyword>
<proteinExistence type="predicted"/>
<gene>
    <name evidence="2" type="primary">LOC104760526</name>
</gene>
<dbReference type="PANTHER" id="PTHR14614:SF7">
    <property type="entry name" value="OS05G0564100 PROTEIN"/>
    <property type="match status" value="1"/>
</dbReference>
<dbReference type="SUPFAM" id="SSF53335">
    <property type="entry name" value="S-adenosyl-L-methionine-dependent methyltransferases"/>
    <property type="match status" value="1"/>
</dbReference>
<dbReference type="GeneID" id="104760526"/>
<sequence>MKFTDSPVIDLTVNGTKLSIQQDNGSMHVGTSVWPCSLILSKFAERWSTLDSSSSTTPNPYAELFDFRRRRGVELGTGCGVAVMAFHLLGLTEIVLTDIAPVMPALKHNLKRNKAALGKSLKASVVYWNNRDQISALNPPFDLVIAADVVYIEESVGQLVTAMELLLADDGAVLLGYQIRSPEADKLFWEMCDVVFRIEKVPHEHLHHEYAYEETDVYIFRKKVKKVTEAESES</sequence>
<evidence type="ECO:0000313" key="1">
    <source>
        <dbReference type="Proteomes" id="UP000694864"/>
    </source>
</evidence>
<organism evidence="1 2">
    <name type="scientific">Camelina sativa</name>
    <name type="common">False flax</name>
    <name type="synonym">Myagrum sativum</name>
    <dbReference type="NCBI Taxonomy" id="90675"/>
    <lineage>
        <taxon>Eukaryota</taxon>
        <taxon>Viridiplantae</taxon>
        <taxon>Streptophyta</taxon>
        <taxon>Embryophyta</taxon>
        <taxon>Tracheophyta</taxon>
        <taxon>Spermatophyta</taxon>
        <taxon>Magnoliopsida</taxon>
        <taxon>eudicotyledons</taxon>
        <taxon>Gunneridae</taxon>
        <taxon>Pentapetalae</taxon>
        <taxon>rosids</taxon>
        <taxon>malvids</taxon>
        <taxon>Brassicales</taxon>
        <taxon>Brassicaceae</taxon>
        <taxon>Camelineae</taxon>
        <taxon>Camelina</taxon>
    </lineage>
</organism>
<protein>
    <submittedName>
        <fullName evidence="2">Protein N-lysine methyltransferase METTL21A-like</fullName>
    </submittedName>
</protein>
<accession>A0ABM0X788</accession>
<reference evidence="2" key="2">
    <citation type="submission" date="2025-08" db="UniProtKB">
        <authorList>
            <consortium name="RefSeq"/>
        </authorList>
    </citation>
    <scope>IDENTIFICATION</scope>
    <source>
        <tissue evidence="2">Leaf</tissue>
    </source>
</reference>
<name>A0ABM0X788_CAMSA</name>